<proteinExistence type="predicted"/>
<dbReference type="RefSeq" id="WP_192140674.1">
    <property type="nucleotide sequence ID" value="NZ_JACYXZ010000001.1"/>
</dbReference>
<dbReference type="PANTHER" id="PTHR42852:SF17">
    <property type="entry name" value="THIOREDOXIN-LIKE PROTEIN HI_1115"/>
    <property type="match status" value="1"/>
</dbReference>
<sequence>MLKTLLALATAVLLALLAAGCGTTTSTAGADDAAAAAGDSSAESPESSEGDEAADEAAGGSTGDKKETGPVPAVYSFDGTTLAGADFRGASLRGEPSVLWFWAPWCPTCVAQQSVMTELAEEYAAEVGFVGVAGLDDDEQAMAEFAGRTSGEITHLQDSVGDVWRHFGVRAQSSYVVLDGRGKVAAEGSLSDDELRSVVSSLAG</sequence>
<protein>
    <submittedName>
        <fullName evidence="6">Redoxin family protein</fullName>
    </submittedName>
</protein>
<feature type="chain" id="PRO_5036835661" evidence="4">
    <location>
        <begin position="31"/>
        <end position="204"/>
    </location>
</feature>
<feature type="compositionally biased region" description="Low complexity" evidence="3">
    <location>
        <begin position="28"/>
        <end position="45"/>
    </location>
</feature>
<evidence type="ECO:0000256" key="2">
    <source>
        <dbReference type="ARBA" id="ARBA00022748"/>
    </source>
</evidence>
<reference evidence="6" key="1">
    <citation type="submission" date="2020-09" db="EMBL/GenBank/DDBJ databases">
        <title>Nocardioides sp. strain MJB4 16S ribosomal RNA gene Genome sequencing and assembly.</title>
        <authorList>
            <person name="Kim I."/>
        </authorList>
    </citation>
    <scope>NUCLEOTIDE SEQUENCE</scope>
    <source>
        <strain evidence="6">MJB4</strain>
    </source>
</reference>
<accession>A0A927K2F2</accession>
<evidence type="ECO:0000313" key="6">
    <source>
        <dbReference type="EMBL" id="MBD8868774.1"/>
    </source>
</evidence>
<dbReference type="InterPro" id="IPR036249">
    <property type="entry name" value="Thioredoxin-like_sf"/>
</dbReference>
<feature type="compositionally biased region" description="Acidic residues" evidence="3">
    <location>
        <begin position="46"/>
        <end position="55"/>
    </location>
</feature>
<keyword evidence="4" id="KW-0732">Signal</keyword>
<dbReference type="PANTHER" id="PTHR42852">
    <property type="entry name" value="THIOL:DISULFIDE INTERCHANGE PROTEIN DSBE"/>
    <property type="match status" value="1"/>
</dbReference>
<comment type="caution">
    <text evidence="6">The sequence shown here is derived from an EMBL/GenBank/DDBJ whole genome shotgun (WGS) entry which is preliminary data.</text>
</comment>
<keyword evidence="7" id="KW-1185">Reference proteome</keyword>
<dbReference type="Gene3D" id="3.40.30.10">
    <property type="entry name" value="Glutaredoxin"/>
    <property type="match status" value="1"/>
</dbReference>
<feature type="region of interest" description="Disordered" evidence="3">
    <location>
        <begin position="28"/>
        <end position="71"/>
    </location>
</feature>
<name>A0A927K2F2_9ACTN</name>
<feature type="domain" description="Thioredoxin" evidence="5">
    <location>
        <begin position="47"/>
        <end position="204"/>
    </location>
</feature>
<dbReference type="GO" id="GO:0016491">
    <property type="term" value="F:oxidoreductase activity"/>
    <property type="evidence" value="ECO:0007669"/>
    <property type="project" value="InterPro"/>
</dbReference>
<dbReference type="PROSITE" id="PS00194">
    <property type="entry name" value="THIOREDOXIN_1"/>
    <property type="match status" value="1"/>
</dbReference>
<dbReference type="PROSITE" id="PS51257">
    <property type="entry name" value="PROKAR_LIPOPROTEIN"/>
    <property type="match status" value="1"/>
</dbReference>
<dbReference type="GO" id="GO:0017004">
    <property type="term" value="P:cytochrome complex assembly"/>
    <property type="evidence" value="ECO:0007669"/>
    <property type="project" value="UniProtKB-KW"/>
</dbReference>
<dbReference type="Pfam" id="PF08534">
    <property type="entry name" value="Redoxin"/>
    <property type="match status" value="1"/>
</dbReference>
<comment type="subcellular location">
    <subcellularLocation>
        <location evidence="1">Cell envelope</location>
    </subcellularLocation>
</comment>
<organism evidence="6 7">
    <name type="scientific">Nocardioides donggukensis</name>
    <dbReference type="NCBI Taxonomy" id="2774019"/>
    <lineage>
        <taxon>Bacteria</taxon>
        <taxon>Bacillati</taxon>
        <taxon>Actinomycetota</taxon>
        <taxon>Actinomycetes</taxon>
        <taxon>Propionibacteriales</taxon>
        <taxon>Nocardioidaceae</taxon>
        <taxon>Nocardioides</taxon>
    </lineage>
</organism>
<evidence type="ECO:0000259" key="5">
    <source>
        <dbReference type="PROSITE" id="PS51352"/>
    </source>
</evidence>
<evidence type="ECO:0000256" key="3">
    <source>
        <dbReference type="SAM" id="MobiDB-lite"/>
    </source>
</evidence>
<keyword evidence="2" id="KW-0201">Cytochrome c-type biogenesis</keyword>
<dbReference type="SUPFAM" id="SSF52833">
    <property type="entry name" value="Thioredoxin-like"/>
    <property type="match status" value="1"/>
</dbReference>
<dbReference type="PROSITE" id="PS51352">
    <property type="entry name" value="THIOREDOXIN_2"/>
    <property type="match status" value="1"/>
</dbReference>
<evidence type="ECO:0000256" key="4">
    <source>
        <dbReference type="SAM" id="SignalP"/>
    </source>
</evidence>
<evidence type="ECO:0000313" key="7">
    <source>
        <dbReference type="Proteomes" id="UP000616839"/>
    </source>
</evidence>
<dbReference type="EMBL" id="JACYXZ010000001">
    <property type="protein sequence ID" value="MBD8868774.1"/>
    <property type="molecule type" value="Genomic_DNA"/>
</dbReference>
<evidence type="ECO:0000256" key="1">
    <source>
        <dbReference type="ARBA" id="ARBA00004196"/>
    </source>
</evidence>
<dbReference type="GO" id="GO:0030313">
    <property type="term" value="C:cell envelope"/>
    <property type="evidence" value="ECO:0007669"/>
    <property type="project" value="UniProtKB-SubCell"/>
</dbReference>
<dbReference type="InterPro" id="IPR013740">
    <property type="entry name" value="Redoxin"/>
</dbReference>
<feature type="signal peptide" evidence="4">
    <location>
        <begin position="1"/>
        <end position="30"/>
    </location>
</feature>
<dbReference type="AlphaFoldDB" id="A0A927K2F2"/>
<dbReference type="Proteomes" id="UP000616839">
    <property type="component" value="Unassembled WGS sequence"/>
</dbReference>
<dbReference type="InterPro" id="IPR013766">
    <property type="entry name" value="Thioredoxin_domain"/>
</dbReference>
<gene>
    <name evidence="6" type="ORF">IE331_03955</name>
</gene>
<dbReference type="InterPro" id="IPR050553">
    <property type="entry name" value="Thioredoxin_ResA/DsbE_sf"/>
</dbReference>
<dbReference type="InterPro" id="IPR017937">
    <property type="entry name" value="Thioredoxin_CS"/>
</dbReference>